<dbReference type="KEGG" id="cil:EG358_02610"/>
<proteinExistence type="predicted"/>
<gene>
    <name evidence="2" type="ORF">NCTC13560_01126</name>
    <name evidence="1" type="ORF">SAMN05421682_108191</name>
</gene>
<organism evidence="2 4">
    <name type="scientific">Chryseobacterium indoltheticum</name>
    <dbReference type="NCBI Taxonomy" id="254"/>
    <lineage>
        <taxon>Bacteria</taxon>
        <taxon>Pseudomonadati</taxon>
        <taxon>Bacteroidota</taxon>
        <taxon>Flavobacteriia</taxon>
        <taxon>Flavobacteriales</taxon>
        <taxon>Weeksellaceae</taxon>
        <taxon>Chryseobacterium group</taxon>
        <taxon>Chryseobacterium</taxon>
    </lineage>
</organism>
<evidence type="ECO:0000313" key="3">
    <source>
        <dbReference type="Proteomes" id="UP000185725"/>
    </source>
</evidence>
<dbReference type="OrthoDB" id="1312899at2"/>
<dbReference type="EMBL" id="FTMF01000008">
    <property type="protein sequence ID" value="SIQ80535.1"/>
    <property type="molecule type" value="Genomic_DNA"/>
</dbReference>
<dbReference type="Proteomes" id="UP000185725">
    <property type="component" value="Unassembled WGS sequence"/>
</dbReference>
<dbReference type="GeneID" id="303672578"/>
<keyword evidence="3" id="KW-1185">Reference proteome</keyword>
<name>A0A381F6T6_9FLAO</name>
<evidence type="ECO:0000313" key="2">
    <source>
        <dbReference type="EMBL" id="SUX42309.1"/>
    </source>
</evidence>
<dbReference type="RefSeq" id="WP_076561328.1">
    <property type="nucleotide sequence ID" value="NZ_CP033929.1"/>
</dbReference>
<dbReference type="Proteomes" id="UP000255231">
    <property type="component" value="Unassembled WGS sequence"/>
</dbReference>
<accession>A0A381F6T6</accession>
<evidence type="ECO:0000313" key="1">
    <source>
        <dbReference type="EMBL" id="SIQ80535.1"/>
    </source>
</evidence>
<sequence>MKKILLLTFGLIQTLYYSQTQDLASLASGEHLGMNALFDEKDNLYGYVSLYSYGKLGDHSKKFEYVILDKNLNPIANKEFEGDVTAGGYLGYIDFRKKVILRPSSLDYSMVKMKELFTPRSMEIDLATNTIQQKTYYDYDNGVFKEINQPKNWKEARKENKEEKKEKGYNYYSTVFEIKEGGFLALEFNDYGKYVSNNALIKFDNNKNEIWRYKYNTSGDKKNSEKINLIDKNEKYIYFILEKKNSDTKSFSLLVLDMQTGKEIAAKAITGLSDDTLDNITSFSSVTRNLDNDKTFDDKIVILGRNYENKLGVGFARLIIDKNTFEIDTKKINYIPDLSSYIPKIDKLGYVEKSYHLQPRDVFFLKDGSVGILLEKYKLDFNTGAGKTTDLVYVFTDKDFKVKGAKIFDKEKSLSTSDYLFSQYLNDGNDVVFFFRDYQKDKETKQKSWKLFINTLINGNFKQEIVPISEKDSYAVIPYVGKEGYILLQEYNQKEKFNKIRLERLNY</sequence>
<dbReference type="AlphaFoldDB" id="A0A381F6T6"/>
<dbReference type="EMBL" id="UFVS01000001">
    <property type="protein sequence ID" value="SUX42309.1"/>
    <property type="molecule type" value="Genomic_DNA"/>
</dbReference>
<protein>
    <submittedName>
        <fullName evidence="2">Uncharacterized protein</fullName>
    </submittedName>
</protein>
<reference evidence="1 3" key="1">
    <citation type="submission" date="2017-01" db="EMBL/GenBank/DDBJ databases">
        <authorList>
            <person name="Varghese N."/>
            <person name="Submissions S."/>
        </authorList>
    </citation>
    <scope>NUCLEOTIDE SEQUENCE [LARGE SCALE GENOMIC DNA]</scope>
    <source>
        <strain evidence="1 3">ATCC 27950</strain>
    </source>
</reference>
<reference evidence="2 4" key="2">
    <citation type="submission" date="2018-06" db="EMBL/GenBank/DDBJ databases">
        <authorList>
            <consortium name="Pathogen Informatics"/>
            <person name="Doyle S."/>
        </authorList>
    </citation>
    <scope>NUCLEOTIDE SEQUENCE [LARGE SCALE GENOMIC DNA]</scope>
    <source>
        <strain evidence="2 4">NCTC13560</strain>
    </source>
</reference>
<evidence type="ECO:0000313" key="4">
    <source>
        <dbReference type="Proteomes" id="UP000255231"/>
    </source>
</evidence>